<dbReference type="VEuPathDB" id="TriTrypDB:TcCLB.507951.90"/>
<feature type="compositionally biased region" description="Acidic residues" evidence="1">
    <location>
        <begin position="141"/>
        <end position="151"/>
    </location>
</feature>
<reference evidence="3 4" key="1">
    <citation type="journal article" date="2018" name="Microb. Genom.">
        <title>Expanding an expanded genome: long-read sequencing of Trypanosoma cruzi.</title>
        <authorList>
            <person name="Berna L."/>
            <person name="Rodriguez M."/>
            <person name="Chiribao M.L."/>
            <person name="Parodi-Talice A."/>
            <person name="Pita S."/>
            <person name="Rijo G."/>
            <person name="Alvarez-Valin F."/>
            <person name="Robello C."/>
        </authorList>
    </citation>
    <scope>NUCLEOTIDE SEQUENCE [LARGE SCALE GENOMIC DNA]</scope>
    <source>
        <strain evidence="3 4">TCC</strain>
    </source>
</reference>
<organism evidence="3 4">
    <name type="scientific">Trypanosoma cruzi</name>
    <dbReference type="NCBI Taxonomy" id="5693"/>
    <lineage>
        <taxon>Eukaryota</taxon>
        <taxon>Discoba</taxon>
        <taxon>Euglenozoa</taxon>
        <taxon>Kinetoplastea</taxon>
        <taxon>Metakinetoplastina</taxon>
        <taxon>Trypanosomatida</taxon>
        <taxon>Trypanosomatidae</taxon>
        <taxon>Trypanosoma</taxon>
        <taxon>Schizotrypanum</taxon>
    </lineage>
</organism>
<dbReference type="VEuPathDB" id="TriTrypDB:C4B63_10g408"/>
<feature type="region of interest" description="Disordered" evidence="1">
    <location>
        <begin position="84"/>
        <end position="164"/>
    </location>
</feature>
<proteinExistence type="predicted"/>
<evidence type="ECO:0000313" key="4">
    <source>
        <dbReference type="Proteomes" id="UP000246078"/>
    </source>
</evidence>
<sequence>MKMQQFTKGEDAFLVDSHEAASLTFSCEAACVCGVDGAPSEQHAKEVNLGNAKVSTVVKQADGTRQLPVDDALLCDTGNTKVILTGSQEEEEEEEEEEAVGEEESEKDEEGFEEEEEYEEESDDEEEYEEDEENKERSEETAEGEAEENEYIFEPPGDGGNDPKIKKDVFVIHGKKYAASAFIKNAGFMKVQKKLRRNPKTPLIICSRTKVHNVMECQFLHLTNRAVLVGDRYVRINMLLDNPARVALLKNPLLAAKATFCTVANGGHDAPTCSALHLLPGIVFVGGPQLGVAYFATELHDNLALRRLRDDANSCGRWCRNQLSHVVLTCAFVHYNRGKVYTEVPREPSRPLAVIPSLRPRAPRPAGGREGRGGSSRGRGRGGRGRGRGGRGRGSGGIGRRMNRGRGGHSDVESAPRPHVATAAPAISDMMDSGSSTLPVDTVAPMLEERAQEQKERLLNLLLVVLVVFVAMLAYLLNFN</sequence>
<dbReference type="OMA" id="KATFEPC"/>
<dbReference type="VEuPathDB" id="TriTrypDB:TcG_09489"/>
<dbReference type="VEuPathDB" id="TriTrypDB:BCY84_15053"/>
<dbReference type="EMBL" id="PRFC01000047">
    <property type="protein sequence ID" value="PWV12894.1"/>
    <property type="molecule type" value="Genomic_DNA"/>
</dbReference>
<dbReference type="VEuPathDB" id="TriTrypDB:TCDM_04256"/>
<feature type="region of interest" description="Disordered" evidence="1">
    <location>
        <begin position="352"/>
        <end position="418"/>
    </location>
</feature>
<dbReference type="VEuPathDB" id="TriTrypDB:TcCLB.504431.40"/>
<feature type="compositionally biased region" description="Acidic residues" evidence="1">
    <location>
        <begin position="88"/>
        <end position="133"/>
    </location>
</feature>
<accession>A0A2V2X2D5</accession>
<dbReference type="VEuPathDB" id="TriTrypDB:C3747_47g46"/>
<dbReference type="AlphaFoldDB" id="A0A2V2X2D5"/>
<name>A0A2V2X2D5_TRYCR</name>
<protein>
    <submittedName>
        <fullName evidence="3">Uncharacterized protein</fullName>
    </submittedName>
</protein>
<keyword evidence="2" id="KW-1133">Transmembrane helix</keyword>
<dbReference type="VEuPathDB" id="TriTrypDB:TcCL_NonESM06096"/>
<evidence type="ECO:0000256" key="1">
    <source>
        <dbReference type="SAM" id="MobiDB-lite"/>
    </source>
</evidence>
<feature type="transmembrane region" description="Helical" evidence="2">
    <location>
        <begin position="458"/>
        <end position="477"/>
    </location>
</feature>
<dbReference type="VEuPathDB" id="TriTrypDB:Tc_MARK_6206"/>
<dbReference type="Proteomes" id="UP000246078">
    <property type="component" value="Unassembled WGS sequence"/>
</dbReference>
<dbReference type="OrthoDB" id="265338at2759"/>
<evidence type="ECO:0000313" key="3">
    <source>
        <dbReference type="EMBL" id="PWV12894.1"/>
    </source>
</evidence>
<keyword evidence="2" id="KW-0812">Transmembrane</keyword>
<dbReference type="VEuPathDB" id="TriTrypDB:ECC02_005474"/>
<dbReference type="VEuPathDB" id="TriTrypDB:TcBrA4_0128220"/>
<keyword evidence="2" id="KW-0472">Membrane</keyword>
<evidence type="ECO:0000256" key="2">
    <source>
        <dbReference type="SAM" id="Phobius"/>
    </source>
</evidence>
<dbReference type="VEuPathDB" id="TriTrypDB:TCSYLVIO_004259"/>
<dbReference type="SMR" id="A0A2V2X2D5"/>
<gene>
    <name evidence="3" type="ORF">C3747_47g46</name>
</gene>
<comment type="caution">
    <text evidence="3">The sequence shown here is derived from an EMBL/GenBank/DDBJ whole genome shotgun (WGS) entry which is preliminary data.</text>
</comment>
<feature type="compositionally biased region" description="Basic residues" evidence="1">
    <location>
        <begin position="378"/>
        <end position="391"/>
    </location>
</feature>